<comment type="subcellular location">
    <subcellularLocation>
        <location evidence="2">Cytoplasm</location>
    </subcellularLocation>
    <subcellularLocation>
        <location evidence="1">Nucleus</location>
    </subcellularLocation>
</comment>
<evidence type="ECO:0000313" key="9">
    <source>
        <dbReference type="EMBL" id="KAF0978343.1"/>
    </source>
</evidence>
<organism evidence="9 10">
    <name type="scientific">Naegleria fowleri</name>
    <name type="common">Brain eating amoeba</name>
    <dbReference type="NCBI Taxonomy" id="5763"/>
    <lineage>
        <taxon>Eukaryota</taxon>
        <taxon>Discoba</taxon>
        <taxon>Heterolobosea</taxon>
        <taxon>Tetramitia</taxon>
        <taxon>Eutetramitia</taxon>
        <taxon>Vahlkampfiidae</taxon>
        <taxon>Naegleria</taxon>
    </lineage>
</organism>
<accession>A0A6A5BK39</accession>
<dbReference type="InterPro" id="IPR019410">
    <property type="entry name" value="Methyltransf_16"/>
</dbReference>
<dbReference type="OMA" id="TAFFTID"/>
<sequence>MWEEFLTKSKTHIAKEYVRGFSNSRALDQQKSTTQECGPRNTKAAMRWRMLRKFLLSKQYRNTELEASSATRCISSFGLIERKAVEPPKARDGHIIASHYQWMQFSLKKYTSGSHKQFSKNSRELISIEVRVKTDTTMKDLEIADKDKVDNTGNVCMWPSEEILAYHCIHKLGAEFFNGKRVLEIGCGIGVAGLMIAKAFPSITEIVLTDGNVSVVENLRYNIAHLVQNGDLLDDKITCSQLLWQNNAQLEMLGTFDVILAADCLFFEEYHNDLVTLLKKSADGRQLSVVMFNPKRGKSLENFISKFQLQSPQASVFIDEKYDDNIFNTHLRYETENALYSKDNHYPLLLEIKF</sequence>
<evidence type="ECO:0000256" key="4">
    <source>
        <dbReference type="ARBA" id="ARBA00020594"/>
    </source>
</evidence>
<dbReference type="InterPro" id="IPR029063">
    <property type="entry name" value="SAM-dependent_MTases_sf"/>
</dbReference>
<dbReference type="GO" id="GO:0005634">
    <property type="term" value="C:nucleus"/>
    <property type="evidence" value="ECO:0007669"/>
    <property type="project" value="UniProtKB-SubCell"/>
</dbReference>
<dbReference type="PANTHER" id="PTHR13539:SF3">
    <property type="entry name" value="CALMODULIN-LYSINE N-METHYLTRANSFERASE"/>
    <property type="match status" value="1"/>
</dbReference>
<keyword evidence="7" id="KW-0808">Transferase</keyword>
<evidence type="ECO:0000256" key="1">
    <source>
        <dbReference type="ARBA" id="ARBA00004123"/>
    </source>
</evidence>
<evidence type="ECO:0000256" key="6">
    <source>
        <dbReference type="ARBA" id="ARBA00022603"/>
    </source>
</evidence>
<dbReference type="EMBL" id="VFQX01000030">
    <property type="protein sequence ID" value="KAF0978343.1"/>
    <property type="molecule type" value="Genomic_DNA"/>
</dbReference>
<dbReference type="OrthoDB" id="413520at2759"/>
<proteinExistence type="predicted"/>
<dbReference type="GeneID" id="68110076"/>
<reference evidence="9 10" key="1">
    <citation type="journal article" date="2019" name="Sci. Rep.">
        <title>Nanopore sequencing improves the draft genome of the human pathogenic amoeba Naegleria fowleri.</title>
        <authorList>
            <person name="Liechti N."/>
            <person name="Schurch N."/>
            <person name="Bruggmann R."/>
            <person name="Wittwer M."/>
        </authorList>
    </citation>
    <scope>NUCLEOTIDE SEQUENCE [LARGE SCALE GENOMIC DNA]</scope>
    <source>
        <strain evidence="9 10">ATCC 30894</strain>
    </source>
</reference>
<evidence type="ECO:0000256" key="7">
    <source>
        <dbReference type="ARBA" id="ARBA00022679"/>
    </source>
</evidence>
<gene>
    <name evidence="9" type="ORF">FDP41_002858</name>
</gene>
<evidence type="ECO:0000256" key="8">
    <source>
        <dbReference type="ARBA" id="ARBA00023242"/>
    </source>
</evidence>
<protein>
    <recommendedName>
        <fullName evidence="4">Calmodulin-lysine N-methyltransferase</fullName>
        <ecNumber evidence="3">2.1.1.60</ecNumber>
    </recommendedName>
</protein>
<keyword evidence="6" id="KW-0489">Methyltransferase</keyword>
<dbReference type="Pfam" id="PF10294">
    <property type="entry name" value="Methyltransf_16"/>
    <property type="match status" value="1"/>
</dbReference>
<dbReference type="EC" id="2.1.1.60" evidence="3"/>
<keyword evidence="5" id="KW-0963">Cytoplasm</keyword>
<dbReference type="InterPro" id="IPR025800">
    <property type="entry name" value="CaM-Lys-N-MeTrfase"/>
</dbReference>
<evidence type="ECO:0000313" key="10">
    <source>
        <dbReference type="Proteomes" id="UP000444721"/>
    </source>
</evidence>
<dbReference type="SUPFAM" id="SSF53335">
    <property type="entry name" value="S-adenosyl-L-methionine-dependent methyltransferases"/>
    <property type="match status" value="1"/>
</dbReference>
<dbReference type="GO" id="GO:0032259">
    <property type="term" value="P:methylation"/>
    <property type="evidence" value="ECO:0007669"/>
    <property type="project" value="UniProtKB-KW"/>
</dbReference>
<evidence type="ECO:0000256" key="5">
    <source>
        <dbReference type="ARBA" id="ARBA00022490"/>
    </source>
</evidence>
<evidence type="ECO:0000256" key="2">
    <source>
        <dbReference type="ARBA" id="ARBA00004496"/>
    </source>
</evidence>
<dbReference type="RefSeq" id="XP_044563056.1">
    <property type="nucleotide sequence ID" value="XM_044706098.1"/>
</dbReference>
<dbReference type="GO" id="GO:0005737">
    <property type="term" value="C:cytoplasm"/>
    <property type="evidence" value="ECO:0007669"/>
    <property type="project" value="UniProtKB-SubCell"/>
</dbReference>
<keyword evidence="10" id="KW-1185">Reference proteome</keyword>
<dbReference type="VEuPathDB" id="AmoebaDB:NfTy_056060"/>
<dbReference type="VEuPathDB" id="AmoebaDB:FDP41_002858"/>
<keyword evidence="8" id="KW-0539">Nucleus</keyword>
<name>A0A6A5BK39_NAEFO</name>
<dbReference type="AlphaFoldDB" id="A0A6A5BK39"/>
<dbReference type="PANTHER" id="PTHR13539">
    <property type="entry name" value="CALMODULIN-LYSINE N-METHYLTRANSFERASE"/>
    <property type="match status" value="1"/>
</dbReference>
<dbReference type="Proteomes" id="UP000444721">
    <property type="component" value="Unassembled WGS sequence"/>
</dbReference>
<dbReference type="GO" id="GO:0018025">
    <property type="term" value="F:calmodulin-lysine N-methyltransferase activity"/>
    <property type="evidence" value="ECO:0007669"/>
    <property type="project" value="UniProtKB-EC"/>
</dbReference>
<dbReference type="CDD" id="cd02440">
    <property type="entry name" value="AdoMet_MTases"/>
    <property type="match status" value="1"/>
</dbReference>
<evidence type="ECO:0000256" key="3">
    <source>
        <dbReference type="ARBA" id="ARBA00011914"/>
    </source>
</evidence>
<dbReference type="Gene3D" id="3.40.50.150">
    <property type="entry name" value="Vaccinia Virus protein VP39"/>
    <property type="match status" value="1"/>
</dbReference>
<dbReference type="VEuPathDB" id="AmoebaDB:NF0113390"/>
<comment type="caution">
    <text evidence="9">The sequence shown here is derived from an EMBL/GenBank/DDBJ whole genome shotgun (WGS) entry which is preliminary data.</text>
</comment>